<feature type="domain" description="Phospholipid/glycerol acyltransferase" evidence="5">
    <location>
        <begin position="33"/>
        <end position="144"/>
    </location>
</feature>
<dbReference type="PANTHER" id="PTHR10434">
    <property type="entry name" value="1-ACYL-SN-GLYCEROL-3-PHOSPHATE ACYLTRANSFERASE"/>
    <property type="match status" value="1"/>
</dbReference>
<dbReference type="RefSeq" id="WP_038186330.1">
    <property type="nucleotide sequence ID" value="NZ_CP063302.1"/>
</dbReference>
<keyword evidence="3 4" id="KW-0012">Acyltransferase</keyword>
<dbReference type="EC" id="2.3.1.51" evidence="4"/>
<dbReference type="GO" id="GO:0006654">
    <property type="term" value="P:phosphatidic acid biosynthetic process"/>
    <property type="evidence" value="ECO:0007669"/>
    <property type="project" value="TreeGrafter"/>
</dbReference>
<keyword evidence="4" id="KW-0444">Lipid biosynthesis</keyword>
<dbReference type="InterPro" id="IPR004552">
    <property type="entry name" value="AGP_acyltrans"/>
</dbReference>
<keyword evidence="2 4" id="KW-0808">Transferase</keyword>
<dbReference type="InterPro" id="IPR002123">
    <property type="entry name" value="Plipid/glycerol_acylTrfase"/>
</dbReference>
<dbReference type="GO" id="GO:0016020">
    <property type="term" value="C:membrane"/>
    <property type="evidence" value="ECO:0007669"/>
    <property type="project" value="InterPro"/>
</dbReference>
<accession>A0A0M0L8U4</accession>
<dbReference type="EMBL" id="LILB01000009">
    <property type="protein sequence ID" value="KOO47297.1"/>
    <property type="molecule type" value="Genomic_DNA"/>
</dbReference>
<evidence type="ECO:0000313" key="6">
    <source>
        <dbReference type="EMBL" id="KOO47297.1"/>
    </source>
</evidence>
<dbReference type="OrthoDB" id="9803035at2"/>
<evidence type="ECO:0000256" key="3">
    <source>
        <dbReference type="ARBA" id="ARBA00023315"/>
    </source>
</evidence>
<dbReference type="Proteomes" id="UP000036867">
    <property type="component" value="Unassembled WGS sequence"/>
</dbReference>
<dbReference type="SMART" id="SM00563">
    <property type="entry name" value="PlsC"/>
    <property type="match status" value="1"/>
</dbReference>
<dbReference type="CDD" id="cd07989">
    <property type="entry name" value="LPLAT_AGPAT-like"/>
    <property type="match status" value="1"/>
</dbReference>
<dbReference type="PATRIC" id="fig|263475.3.peg.156"/>
<evidence type="ECO:0000313" key="7">
    <source>
        <dbReference type="Proteomes" id="UP000036867"/>
    </source>
</evidence>
<gene>
    <name evidence="6" type="ORF">AMD00_21785</name>
</gene>
<keyword evidence="4" id="KW-0443">Lipid metabolism</keyword>
<dbReference type="Pfam" id="PF01553">
    <property type="entry name" value="Acyltransferase"/>
    <property type="match status" value="1"/>
</dbReference>
<evidence type="ECO:0000256" key="1">
    <source>
        <dbReference type="ARBA" id="ARBA00008655"/>
    </source>
</evidence>
<comment type="similarity">
    <text evidence="1 4">Belongs to the 1-acyl-sn-glycerol-3-phosphate acyltransferase family.</text>
</comment>
<proteinExistence type="inferred from homology"/>
<evidence type="ECO:0000256" key="4">
    <source>
        <dbReference type="RuleBase" id="RU361267"/>
    </source>
</evidence>
<dbReference type="GO" id="GO:0003841">
    <property type="term" value="F:1-acylglycerol-3-phosphate O-acyltransferase activity"/>
    <property type="evidence" value="ECO:0007669"/>
    <property type="project" value="UniProtKB-UniRule"/>
</dbReference>
<dbReference type="NCBIfam" id="TIGR00530">
    <property type="entry name" value="AGP_acyltrn"/>
    <property type="match status" value="1"/>
</dbReference>
<dbReference type="PANTHER" id="PTHR10434:SF40">
    <property type="entry name" value="1-ACYL-SN-GLYCEROL-3-PHOSPHATE ACYLTRANSFERASE"/>
    <property type="match status" value="1"/>
</dbReference>
<protein>
    <recommendedName>
        <fullName evidence="4">1-acyl-sn-glycerol-3-phosphate acyltransferase</fullName>
        <ecNumber evidence="4">2.3.1.51</ecNumber>
    </recommendedName>
</protein>
<dbReference type="GeneID" id="301138735"/>
<comment type="domain">
    <text evidence="4">The HXXXXD motif is essential for acyltransferase activity and may constitute the binding site for the phosphate moiety of the glycerol-3-phosphate.</text>
</comment>
<name>A0A0M0L8U4_9BACL</name>
<organism evidence="6 7">
    <name type="scientific">Viridibacillus arvi</name>
    <dbReference type="NCBI Taxonomy" id="263475"/>
    <lineage>
        <taxon>Bacteria</taxon>
        <taxon>Bacillati</taxon>
        <taxon>Bacillota</taxon>
        <taxon>Bacilli</taxon>
        <taxon>Bacillales</taxon>
        <taxon>Caryophanaceae</taxon>
        <taxon>Viridibacillus</taxon>
    </lineage>
</organism>
<sequence>MYRFVGLFVVKFLGLFNKVRVFDKHNVPTEGGYVVACTHTGWIDILNLGVSIYPKPIHFMAKKQLFDHKLLGWFITKMNAFPVDRDNPGPSAIKIPMKLLKEGEVVGIFPSGTRNAEGNSLKQGAITIAQLSKAPIVPAAYIGPNTPREVFAREKGYLIYGEPIYITAKGKAGREEFTHLLEEQLATLQKKLEEKIAHDAS</sequence>
<keyword evidence="4" id="KW-1208">Phospholipid metabolism</keyword>
<comment type="caution">
    <text evidence="6">The sequence shown here is derived from an EMBL/GenBank/DDBJ whole genome shotgun (WGS) entry which is preliminary data.</text>
</comment>
<keyword evidence="4" id="KW-0594">Phospholipid biosynthesis</keyword>
<evidence type="ECO:0000256" key="2">
    <source>
        <dbReference type="ARBA" id="ARBA00022679"/>
    </source>
</evidence>
<dbReference type="STRING" id="263475.AMD00_21785"/>
<comment type="catalytic activity">
    <reaction evidence="4">
        <text>a 1-acyl-sn-glycero-3-phosphate + an acyl-CoA = a 1,2-diacyl-sn-glycero-3-phosphate + CoA</text>
        <dbReference type="Rhea" id="RHEA:19709"/>
        <dbReference type="ChEBI" id="CHEBI:57287"/>
        <dbReference type="ChEBI" id="CHEBI:57970"/>
        <dbReference type="ChEBI" id="CHEBI:58342"/>
        <dbReference type="ChEBI" id="CHEBI:58608"/>
        <dbReference type="EC" id="2.3.1.51"/>
    </reaction>
</comment>
<dbReference type="SUPFAM" id="SSF69593">
    <property type="entry name" value="Glycerol-3-phosphate (1)-acyltransferase"/>
    <property type="match status" value="1"/>
</dbReference>
<keyword evidence="7" id="KW-1185">Reference proteome</keyword>
<reference evidence="7" key="1">
    <citation type="submission" date="2015-08" db="EMBL/GenBank/DDBJ databases">
        <title>Fjat-10028 dsm 16317.</title>
        <authorList>
            <person name="Liu B."/>
            <person name="Wang J."/>
            <person name="Zhu Y."/>
            <person name="Liu G."/>
            <person name="Chen Q."/>
            <person name="Chen Z."/>
            <person name="Lan J."/>
            <person name="Che J."/>
            <person name="Ge C."/>
            <person name="Shi H."/>
            <person name="Pan Z."/>
            <person name="Liu X."/>
        </authorList>
    </citation>
    <scope>NUCLEOTIDE SEQUENCE [LARGE SCALE GENOMIC DNA]</scope>
    <source>
        <strain evidence="7">DSM 16317</strain>
    </source>
</reference>
<evidence type="ECO:0000259" key="5">
    <source>
        <dbReference type="SMART" id="SM00563"/>
    </source>
</evidence>
<dbReference type="AlphaFoldDB" id="A0A0M0L8U4"/>